<sequence>MPNTKEKRKKKGELNNKKLRTESSGSFLVVSSKGLVSKMMQSESSVPASLTAPVISSSFNIGHSGSAFQELLALGDVIGTESRGLSAGTIASLPSVTYKANQDGNTDQCVICRLEYEEDESLVMLSCKHLYHPECINNWLHVN</sequence>
<evidence type="ECO:0000256" key="1">
    <source>
        <dbReference type="PROSITE-ProRule" id="PRU00175"/>
    </source>
</evidence>
<dbReference type="AlphaFoldDB" id="A0AAV7E253"/>
<keyword evidence="1" id="KW-0863">Zinc-finger</keyword>
<dbReference type="PANTHER" id="PTHR47530">
    <property type="entry name" value="E3 UBIQUITIN LIGASE BIG BROTHER-RELATED"/>
    <property type="match status" value="1"/>
</dbReference>
<proteinExistence type="predicted"/>
<comment type="caution">
    <text evidence="3">The sequence shown here is derived from an EMBL/GenBank/DDBJ whole genome shotgun (WGS) entry which is preliminary data.</text>
</comment>
<dbReference type="EMBL" id="JAINDJ010000007">
    <property type="protein sequence ID" value="KAG9442882.1"/>
    <property type="molecule type" value="Genomic_DNA"/>
</dbReference>
<reference evidence="3 4" key="1">
    <citation type="submission" date="2021-07" db="EMBL/GenBank/DDBJ databases">
        <title>The Aristolochia fimbriata genome: insights into angiosperm evolution, floral development and chemical biosynthesis.</title>
        <authorList>
            <person name="Jiao Y."/>
        </authorList>
    </citation>
    <scope>NUCLEOTIDE SEQUENCE [LARGE SCALE GENOMIC DNA]</scope>
    <source>
        <strain evidence="3">IBCAS-2021</strain>
        <tissue evidence="3">Leaf</tissue>
    </source>
</reference>
<evidence type="ECO:0000313" key="3">
    <source>
        <dbReference type="EMBL" id="KAG9442882.1"/>
    </source>
</evidence>
<evidence type="ECO:0000259" key="2">
    <source>
        <dbReference type="PROSITE" id="PS50089"/>
    </source>
</evidence>
<evidence type="ECO:0000313" key="4">
    <source>
        <dbReference type="Proteomes" id="UP000825729"/>
    </source>
</evidence>
<dbReference type="InterPro" id="IPR043312">
    <property type="entry name" value="AtBBR-like"/>
</dbReference>
<name>A0AAV7E253_ARIFI</name>
<dbReference type="PANTHER" id="PTHR47530:SF4">
    <property type="entry name" value="E3 UBIQUITIN LIGASE BIG BROTHER-RELATED"/>
    <property type="match status" value="1"/>
</dbReference>
<dbReference type="PROSITE" id="PS50089">
    <property type="entry name" value="ZF_RING_2"/>
    <property type="match status" value="1"/>
</dbReference>
<organism evidence="3 4">
    <name type="scientific">Aristolochia fimbriata</name>
    <name type="common">White veined hardy Dutchman's pipe vine</name>
    <dbReference type="NCBI Taxonomy" id="158543"/>
    <lineage>
        <taxon>Eukaryota</taxon>
        <taxon>Viridiplantae</taxon>
        <taxon>Streptophyta</taxon>
        <taxon>Embryophyta</taxon>
        <taxon>Tracheophyta</taxon>
        <taxon>Spermatophyta</taxon>
        <taxon>Magnoliopsida</taxon>
        <taxon>Magnoliidae</taxon>
        <taxon>Piperales</taxon>
        <taxon>Aristolochiaceae</taxon>
        <taxon>Aristolochia</taxon>
    </lineage>
</organism>
<keyword evidence="1" id="KW-0862">Zinc</keyword>
<keyword evidence="4" id="KW-1185">Reference proteome</keyword>
<dbReference type="InterPro" id="IPR001841">
    <property type="entry name" value="Znf_RING"/>
</dbReference>
<feature type="domain" description="RING-type" evidence="2">
    <location>
        <begin position="109"/>
        <end position="143"/>
    </location>
</feature>
<keyword evidence="1" id="KW-0479">Metal-binding</keyword>
<dbReference type="Proteomes" id="UP000825729">
    <property type="component" value="Unassembled WGS sequence"/>
</dbReference>
<protein>
    <recommendedName>
        <fullName evidence="2">RING-type domain-containing protein</fullName>
    </recommendedName>
</protein>
<accession>A0AAV7E253</accession>
<dbReference type="SUPFAM" id="SSF57850">
    <property type="entry name" value="RING/U-box"/>
    <property type="match status" value="1"/>
</dbReference>
<dbReference type="Gene3D" id="3.30.40.10">
    <property type="entry name" value="Zinc/RING finger domain, C3HC4 (zinc finger)"/>
    <property type="match status" value="1"/>
</dbReference>
<dbReference type="GO" id="GO:0008270">
    <property type="term" value="F:zinc ion binding"/>
    <property type="evidence" value="ECO:0007669"/>
    <property type="project" value="UniProtKB-KW"/>
</dbReference>
<dbReference type="InterPro" id="IPR013083">
    <property type="entry name" value="Znf_RING/FYVE/PHD"/>
</dbReference>
<gene>
    <name evidence="3" type="ORF">H6P81_018736</name>
</gene>
<dbReference type="Pfam" id="PF13639">
    <property type="entry name" value="zf-RING_2"/>
    <property type="match status" value="1"/>
</dbReference>